<feature type="domain" description="Transposase DDE" evidence="2">
    <location>
        <begin position="2"/>
        <end position="78"/>
    </location>
</feature>
<organism evidence="3 4">
    <name type="scientific">Kineococcus mangrovi</name>
    <dbReference type="NCBI Taxonomy" id="1660183"/>
    <lineage>
        <taxon>Bacteria</taxon>
        <taxon>Bacillati</taxon>
        <taxon>Actinomycetota</taxon>
        <taxon>Actinomycetes</taxon>
        <taxon>Kineosporiales</taxon>
        <taxon>Kineosporiaceae</taxon>
        <taxon>Kineococcus</taxon>
    </lineage>
</organism>
<dbReference type="InterPro" id="IPR025668">
    <property type="entry name" value="Tnp_DDE_dom"/>
</dbReference>
<feature type="region of interest" description="Disordered" evidence="1">
    <location>
        <begin position="90"/>
        <end position="118"/>
    </location>
</feature>
<evidence type="ECO:0000313" key="3">
    <source>
        <dbReference type="EMBL" id="MEZ0493174.1"/>
    </source>
</evidence>
<keyword evidence="4" id="KW-1185">Reference proteome</keyword>
<evidence type="ECO:0000313" key="4">
    <source>
        <dbReference type="Proteomes" id="UP001566476"/>
    </source>
</evidence>
<protein>
    <submittedName>
        <fullName evidence="3">Transposase</fullName>
    </submittedName>
</protein>
<reference evidence="3 4" key="1">
    <citation type="submission" date="2024-07" db="EMBL/GenBank/DDBJ databases">
        <authorList>
            <person name="Thanompreechachai J."/>
            <person name="Duangmal K."/>
        </authorList>
    </citation>
    <scope>NUCLEOTIDE SEQUENCE [LARGE SCALE GENOMIC DNA]</scope>
    <source>
        <strain evidence="3 4">TBRC 1896</strain>
    </source>
</reference>
<accession>A0ABV4I3C9</accession>
<evidence type="ECO:0000259" key="2">
    <source>
        <dbReference type="Pfam" id="PF13701"/>
    </source>
</evidence>
<gene>
    <name evidence="3" type="ORF">AB2L28_13105</name>
</gene>
<dbReference type="EMBL" id="JBGGTQ010000005">
    <property type="protein sequence ID" value="MEZ0493174.1"/>
    <property type="molecule type" value="Genomic_DNA"/>
</dbReference>
<comment type="caution">
    <text evidence="3">The sequence shown here is derived from an EMBL/GenBank/DDBJ whole genome shotgun (WGS) entry which is preliminary data.</text>
</comment>
<name>A0ABV4I3C9_9ACTN</name>
<evidence type="ECO:0000256" key="1">
    <source>
        <dbReference type="SAM" id="MobiDB-lite"/>
    </source>
</evidence>
<dbReference type="Pfam" id="PF13701">
    <property type="entry name" value="DDE_Tnp_1_4"/>
    <property type="match status" value="1"/>
</dbReference>
<proteinExistence type="predicted"/>
<dbReference type="Proteomes" id="UP001566476">
    <property type="component" value="Unassembled WGS sequence"/>
</dbReference>
<sequence>MRVTTGGTGVVSHAGTLLLAQVADATGLTAASSDVLAATRARRAGHDPGQVLTDLAVLLADGGEAISDLAVLRQQPHLYCFATWTGASIPSSRGTHPAPARRAVPGCPGGRTRRPSAP</sequence>